<sequence length="700" mass="80062">MDQLHPPQPLELNGNVAENWKRFKQSFQIYSIASGLDTKSREVQSMTLLHVIGQEAVQVYNTFQWTDNECNECEISKSFHTLHCILNKFEKYCLPRKNVTIERHVFFQRSQHEGESFDNFVTDIKLKAKTCEFDLLKDSLIKDRIVGGIRNENTLARLLREPDLDLNKAENICRAAEATEWQLKLMNEESGVHVVNSATNSFKRSKGNVSCSYCGKEHRPRQCPAYGETCHRCHKKGHFSSVCRSKPVSIVKSEGRDDSVEETFFIGSIGSHSLSNEWNSLITVENKQVTFTLDTGAQVNILPYRIFKQLKRKKLLKSTSKLTTYSGERLKVVGKAHIKCTVKSKTAIIEFQIVETHSKPIMGLPGCQQMNLIRRVDFIEDDTLSGYADVFTGLGCMEEEYTIKVNSNIKPVVHAARKVPAALREELKNELRRMEDEGVIEKVDHPTAWVNSLVIVEKKGGGLRICLDPRDLNKAIQREHYQLPTIEEIASRLSGSQVFTVLDANSAFWQIKLDKSCTDLTTFNTPFGRYKFLRLPFGLNSSAEVFAKRFHQAFDVIQGVETYMDEILIAGRTIEEHDDRLRQVLDIARRKGIKLKPSKFSLRVRQVKFVGHIITDSGIKPDDSKIEAIQSMPYPTDRKELERFLGMINYLGKFLQNLSEITAPLRELLKLDNKWIWLEQHQKAVDYLKSLITTAPVLAF</sequence>
<dbReference type="PANTHER" id="PTHR37984">
    <property type="entry name" value="PROTEIN CBG26694"/>
    <property type="match status" value="1"/>
</dbReference>
<dbReference type="PROSITE" id="PS00141">
    <property type="entry name" value="ASP_PROTEASE"/>
    <property type="match status" value="1"/>
</dbReference>
<organism evidence="2 3">
    <name type="scientific">Biomphalaria glabrata</name>
    <name type="common">Bloodfluke planorb</name>
    <name type="synonym">Freshwater snail</name>
    <dbReference type="NCBI Taxonomy" id="6526"/>
    <lineage>
        <taxon>Eukaryota</taxon>
        <taxon>Metazoa</taxon>
        <taxon>Spiralia</taxon>
        <taxon>Lophotrochozoa</taxon>
        <taxon>Mollusca</taxon>
        <taxon>Gastropoda</taxon>
        <taxon>Heterobranchia</taxon>
        <taxon>Euthyneura</taxon>
        <taxon>Panpulmonata</taxon>
        <taxon>Hygrophila</taxon>
        <taxon>Lymnaeoidea</taxon>
        <taxon>Planorbidae</taxon>
        <taxon>Biomphalaria</taxon>
    </lineage>
</organism>
<reference evidence="3" key="1">
    <citation type="submission" date="2025-08" db="UniProtKB">
        <authorList>
            <consortium name="RefSeq"/>
        </authorList>
    </citation>
    <scope>IDENTIFICATION</scope>
</reference>
<dbReference type="Gene3D" id="3.30.70.270">
    <property type="match status" value="2"/>
</dbReference>
<dbReference type="InterPro" id="IPR050951">
    <property type="entry name" value="Retrovirus_Pol_polyprotein"/>
</dbReference>
<dbReference type="InterPro" id="IPR001969">
    <property type="entry name" value="Aspartic_peptidase_AS"/>
</dbReference>
<proteinExistence type="predicted"/>
<dbReference type="InterPro" id="IPR001878">
    <property type="entry name" value="Znf_CCHC"/>
</dbReference>
<accession>A0A9W3AME6</accession>
<protein>
    <submittedName>
        <fullName evidence="3">Uncharacterized protein K02A2.6-like</fullName>
    </submittedName>
</protein>
<evidence type="ECO:0000259" key="1">
    <source>
        <dbReference type="PROSITE" id="PS50878"/>
    </source>
</evidence>
<dbReference type="OMA" id="QCVEREY"/>
<evidence type="ECO:0000313" key="2">
    <source>
        <dbReference type="Proteomes" id="UP001165740"/>
    </source>
</evidence>
<feature type="domain" description="Reverse transcriptase" evidence="1">
    <location>
        <begin position="437"/>
        <end position="614"/>
    </location>
</feature>
<dbReference type="InterPro" id="IPR021109">
    <property type="entry name" value="Peptidase_aspartic_dom_sf"/>
</dbReference>
<dbReference type="Gene3D" id="3.10.10.10">
    <property type="entry name" value="HIV Type 1 Reverse Transcriptase, subunit A, domain 1"/>
    <property type="match status" value="1"/>
</dbReference>
<evidence type="ECO:0000313" key="3">
    <source>
        <dbReference type="RefSeq" id="XP_055888425.1"/>
    </source>
</evidence>
<dbReference type="CDD" id="cd01647">
    <property type="entry name" value="RT_LTR"/>
    <property type="match status" value="1"/>
</dbReference>
<dbReference type="CDD" id="cd05481">
    <property type="entry name" value="retropepsin_like_LTR_1"/>
    <property type="match status" value="1"/>
</dbReference>
<dbReference type="RefSeq" id="XP_055888425.1">
    <property type="nucleotide sequence ID" value="XM_056032450.1"/>
</dbReference>
<dbReference type="SMART" id="SM00343">
    <property type="entry name" value="ZnF_C2HC"/>
    <property type="match status" value="2"/>
</dbReference>
<dbReference type="SUPFAM" id="SSF56672">
    <property type="entry name" value="DNA/RNA polymerases"/>
    <property type="match status" value="1"/>
</dbReference>
<keyword evidence="2" id="KW-1185">Reference proteome</keyword>
<dbReference type="Gene3D" id="2.40.70.10">
    <property type="entry name" value="Acid Proteases"/>
    <property type="match status" value="1"/>
</dbReference>
<dbReference type="Gene3D" id="4.10.60.10">
    <property type="entry name" value="Zinc finger, CCHC-type"/>
    <property type="match status" value="1"/>
</dbReference>
<dbReference type="GO" id="GO:0003676">
    <property type="term" value="F:nucleic acid binding"/>
    <property type="evidence" value="ECO:0007669"/>
    <property type="project" value="InterPro"/>
</dbReference>
<dbReference type="FunFam" id="3.10.10.10:FF:000003">
    <property type="entry name" value="Retrovirus-related Pol polyprotein from transposon 297-like Protein"/>
    <property type="match status" value="1"/>
</dbReference>
<name>A0A9W3AME6_BIOGL</name>
<dbReference type="GO" id="GO:0008270">
    <property type="term" value="F:zinc ion binding"/>
    <property type="evidence" value="ECO:0007669"/>
    <property type="project" value="InterPro"/>
</dbReference>
<dbReference type="GO" id="GO:0006508">
    <property type="term" value="P:proteolysis"/>
    <property type="evidence" value="ECO:0007669"/>
    <property type="project" value="InterPro"/>
</dbReference>
<gene>
    <name evidence="3" type="primary">LOC129926716</name>
</gene>
<dbReference type="InterPro" id="IPR043502">
    <property type="entry name" value="DNA/RNA_pol_sf"/>
</dbReference>
<dbReference type="InterPro" id="IPR043128">
    <property type="entry name" value="Rev_trsase/Diguanyl_cyclase"/>
</dbReference>
<dbReference type="PANTHER" id="PTHR37984:SF8">
    <property type="entry name" value="CCHC-TYPE DOMAIN-CONTAINING PROTEIN"/>
    <property type="match status" value="1"/>
</dbReference>
<dbReference type="Pfam" id="PF00078">
    <property type="entry name" value="RVT_1"/>
    <property type="match status" value="1"/>
</dbReference>
<dbReference type="OrthoDB" id="6148559at2759"/>
<dbReference type="Proteomes" id="UP001165740">
    <property type="component" value="Chromosome 6"/>
</dbReference>
<dbReference type="FunFam" id="3.30.70.270:FF:000023">
    <property type="entry name" value="Pol"/>
    <property type="match status" value="1"/>
</dbReference>
<dbReference type="AlphaFoldDB" id="A0A9W3AME6"/>
<dbReference type="SUPFAM" id="SSF50630">
    <property type="entry name" value="Acid proteases"/>
    <property type="match status" value="1"/>
</dbReference>
<dbReference type="InterPro" id="IPR000477">
    <property type="entry name" value="RT_dom"/>
</dbReference>
<dbReference type="PROSITE" id="PS50878">
    <property type="entry name" value="RT_POL"/>
    <property type="match status" value="1"/>
</dbReference>
<dbReference type="GeneID" id="129926716"/>
<dbReference type="GO" id="GO:0004190">
    <property type="term" value="F:aspartic-type endopeptidase activity"/>
    <property type="evidence" value="ECO:0007669"/>
    <property type="project" value="InterPro"/>
</dbReference>